<reference evidence="4" key="2">
    <citation type="journal article" date="2013" name="Nat. Genet.">
        <title>The genome of the platyfish, Xiphophorus maculatus, provides insights into evolutionary adaptation and several complex traits.</title>
        <authorList>
            <person name="Schartl M."/>
            <person name="Walter R.B."/>
            <person name="Shen Y."/>
            <person name="Garcia T."/>
            <person name="Catchen J."/>
            <person name="Amores A."/>
            <person name="Braasch I."/>
            <person name="Chalopin D."/>
            <person name="Volff J.N."/>
            <person name="Lesch K.P."/>
            <person name="Bisazza A."/>
            <person name="Minx P."/>
            <person name="Hillier L."/>
            <person name="Wilson R.K."/>
            <person name="Fuerstenberg S."/>
            <person name="Boore J."/>
            <person name="Searle S."/>
            <person name="Postlethwait J.H."/>
            <person name="Warren W.C."/>
        </authorList>
    </citation>
    <scope>NUCLEOTIDE SEQUENCE [LARGE SCALE GENOMIC DNA]</scope>
    <source>
        <strain evidence="4">JP 163 A</strain>
    </source>
</reference>
<dbReference type="PANTHER" id="PTHR36688:SF2">
    <property type="entry name" value="ENDONUCLEASE_EXONUCLEASE_PHOSPHATASE DOMAIN-CONTAINING PROTEIN"/>
    <property type="match status" value="1"/>
</dbReference>
<name>A0A3B5PN29_XIPMA</name>
<dbReference type="SUPFAM" id="SSF56672">
    <property type="entry name" value="DNA/RNA polymerases"/>
    <property type="match status" value="1"/>
</dbReference>
<organism evidence="3 4">
    <name type="scientific">Xiphophorus maculatus</name>
    <name type="common">Southern platyfish</name>
    <name type="synonym">Platypoecilus maculatus</name>
    <dbReference type="NCBI Taxonomy" id="8083"/>
    <lineage>
        <taxon>Eukaryota</taxon>
        <taxon>Metazoa</taxon>
        <taxon>Chordata</taxon>
        <taxon>Craniata</taxon>
        <taxon>Vertebrata</taxon>
        <taxon>Euteleostomi</taxon>
        <taxon>Actinopterygii</taxon>
        <taxon>Neopterygii</taxon>
        <taxon>Teleostei</taxon>
        <taxon>Neoteleostei</taxon>
        <taxon>Acanthomorphata</taxon>
        <taxon>Ovalentaria</taxon>
        <taxon>Atherinomorphae</taxon>
        <taxon>Cyprinodontiformes</taxon>
        <taxon>Poeciliidae</taxon>
        <taxon>Poeciliinae</taxon>
        <taxon>Xiphophorus</taxon>
    </lineage>
</organism>
<dbReference type="PROSITE" id="PS50879">
    <property type="entry name" value="RNASE_H_1"/>
    <property type="match status" value="1"/>
</dbReference>
<keyword evidence="4" id="KW-1185">Reference proteome</keyword>
<dbReference type="InterPro" id="IPR002156">
    <property type="entry name" value="RNaseH_domain"/>
</dbReference>
<dbReference type="PANTHER" id="PTHR36688">
    <property type="entry name" value="ENDO/EXONUCLEASE/PHOSPHATASE DOMAIN-CONTAINING PROTEIN"/>
    <property type="match status" value="1"/>
</dbReference>
<dbReference type="Pfam" id="PF00075">
    <property type="entry name" value="RNase_H"/>
    <property type="match status" value="1"/>
</dbReference>
<evidence type="ECO:0008006" key="5">
    <source>
        <dbReference type="Google" id="ProtNLM"/>
    </source>
</evidence>
<proteinExistence type="predicted"/>
<dbReference type="AlphaFoldDB" id="A0A3B5PN29"/>
<evidence type="ECO:0000313" key="4">
    <source>
        <dbReference type="Proteomes" id="UP000002852"/>
    </source>
</evidence>
<evidence type="ECO:0000313" key="3">
    <source>
        <dbReference type="Ensembl" id="ENSXMAP00000020513.1"/>
    </source>
</evidence>
<dbReference type="PROSITE" id="PS50878">
    <property type="entry name" value="RT_POL"/>
    <property type="match status" value="1"/>
</dbReference>
<protein>
    <recommendedName>
        <fullName evidence="5">Reverse transcriptase domain-containing protein</fullName>
    </recommendedName>
</protein>
<dbReference type="InterPro" id="IPR012337">
    <property type="entry name" value="RNaseH-like_sf"/>
</dbReference>
<dbReference type="CDD" id="cd01650">
    <property type="entry name" value="RT_nLTR_like"/>
    <property type="match status" value="1"/>
</dbReference>
<dbReference type="InterPro" id="IPR036397">
    <property type="entry name" value="RNaseH_sf"/>
</dbReference>
<dbReference type="GO" id="GO:0004523">
    <property type="term" value="F:RNA-DNA hybrid ribonuclease activity"/>
    <property type="evidence" value="ECO:0007669"/>
    <property type="project" value="InterPro"/>
</dbReference>
<dbReference type="Gene3D" id="3.30.420.10">
    <property type="entry name" value="Ribonuclease H-like superfamily/Ribonuclease H"/>
    <property type="match status" value="1"/>
</dbReference>
<reference evidence="3" key="4">
    <citation type="submission" date="2025-09" db="UniProtKB">
        <authorList>
            <consortium name="Ensembl"/>
        </authorList>
    </citation>
    <scope>IDENTIFICATION</scope>
    <source>
        <strain evidence="3">JP 163 A</strain>
    </source>
</reference>
<dbReference type="InterPro" id="IPR043502">
    <property type="entry name" value="DNA/RNA_pol_sf"/>
</dbReference>
<dbReference type="CDD" id="cd09276">
    <property type="entry name" value="Rnase_HI_RT_non_LTR"/>
    <property type="match status" value="1"/>
</dbReference>
<feature type="domain" description="Reverse transcriptase" evidence="1">
    <location>
        <begin position="264"/>
        <end position="534"/>
    </location>
</feature>
<evidence type="ECO:0000259" key="1">
    <source>
        <dbReference type="PROSITE" id="PS50878"/>
    </source>
</evidence>
<dbReference type="GO" id="GO:0006259">
    <property type="term" value="P:DNA metabolic process"/>
    <property type="evidence" value="ECO:0007669"/>
    <property type="project" value="UniProtKB-ARBA"/>
</dbReference>
<accession>A0A3B5PN29</accession>
<dbReference type="Pfam" id="PF00078">
    <property type="entry name" value="RVT_1"/>
    <property type="match status" value="1"/>
</dbReference>
<evidence type="ECO:0000259" key="2">
    <source>
        <dbReference type="PROSITE" id="PS50879"/>
    </source>
</evidence>
<dbReference type="SUPFAM" id="SSF53098">
    <property type="entry name" value="Ribonuclease H-like"/>
    <property type="match status" value="1"/>
</dbReference>
<feature type="domain" description="RNase H type-1" evidence="2">
    <location>
        <begin position="739"/>
        <end position="871"/>
    </location>
</feature>
<dbReference type="InterPro" id="IPR000477">
    <property type="entry name" value="RT_dom"/>
</dbReference>
<dbReference type="OMA" id="LARITWM"/>
<dbReference type="GeneTree" id="ENSGT01060000248530"/>
<dbReference type="Ensembl" id="ENSXMAT00000036435.1">
    <property type="protein sequence ID" value="ENSXMAP00000020513.1"/>
    <property type="gene ID" value="ENSXMAG00000029923.1"/>
</dbReference>
<dbReference type="GO" id="GO:0003676">
    <property type="term" value="F:nucleic acid binding"/>
    <property type="evidence" value="ECO:0007669"/>
    <property type="project" value="InterPro"/>
</dbReference>
<dbReference type="Proteomes" id="UP000002852">
    <property type="component" value="Unassembled WGS sequence"/>
</dbReference>
<reference evidence="4" key="1">
    <citation type="submission" date="2012-01" db="EMBL/GenBank/DDBJ databases">
        <authorList>
            <person name="Walter R."/>
            <person name="Schartl M."/>
            <person name="Warren W."/>
        </authorList>
    </citation>
    <scope>NUCLEOTIDE SEQUENCE [LARGE SCALE GENOMIC DNA]</scope>
    <source>
        <strain evidence="4">JP 163 A</strain>
    </source>
</reference>
<dbReference type="InterPro" id="IPR052560">
    <property type="entry name" value="RdDP_mobile_element"/>
</dbReference>
<dbReference type="STRING" id="8083.ENSXMAP00000020513"/>
<dbReference type="InParanoid" id="A0A3B5PN29"/>
<sequence>MEKEQVNTQGRWRFKDADWRKYEDMSENRLINIDINKSINELNLEVSKSIIEVAKEAIPKGKGIKKKRIVPWWNIECTMAIKARNKAFKTLKKDVSFQNLISYKRKQAEVRRKIRNAKKFYWSKYCESLGKTTALDRVWNTIKKMSGKSKEYKFSILKNNGNMIIEDKDKVELLVKVLAKVHSNENLSKEEKEGRELTMRKYNERINEEMVDNDTINMKFSMTELKKALKNTKNSTPGEDQINYVMLKNLNERSKLVLLKLYNKIWEEGTLPDKWKESIIIPICKPGKDPQLAESYRPIALTSCVGKVMERMVNNRLIYFLESREKIKKYQYGFRKGRSTTDPMVQLEHEIRKAQVNKEVLMAVFLDIEKAYDMLWKEGLLIKIRQIGLRGKIYNWIKDFLTDRNIRVKIGNEVSSKCLTENGTPQGSIISPMLFIIMINDIFSKIESKFGMTLFADDGLIWKRGRNIKFLNDKMQEALGKVEDWALEWGFRISSSKSKFVNFTNRKVGTKIKLKMYDKEVERVDKFKYLGLWFDKKLTWKIHISKIIERSKKILNIMRCLRGKEWGAGRKTLKILYIGLIRSVKDYGCVVYNSASSTLLKEIDKIQYQVLRICCGAMKTTPVSALQVEMGEMPLELRRKQLGVGFWANVKGHKKSYPINNILQPCQESVKNVNVNSFGWIINKEIKEIGLDQCLISPVVDFSCNPPWIQKEMKVDLTLLEEGRQTVEGEVERYIRREYGEYLQIYTDASKMVNDRVGIAFIIPDLNIMENKRLTDSLNVYTGELLAISMALKWSEELSDKKVLICSDSSSALISIMEQESEARQDILIDINKSIHKMGINRSTVKFIWIPAHIGIVGNELADTFAKSASKRSEIELKVKYSKNEIKSISKIYYKKKWQEQWEGEKKARFYYSIQKKVGECRKENRNKQEEDIISRLRFGHVGLNSTLKIINKHSTGLCNFCGKLETVIHIFMECNKYNLEREELVEELNRNKVKLNIRDLLQKSSGDVVFNSVFRFLRKTGLIGRL</sequence>
<reference evidence="3" key="3">
    <citation type="submission" date="2025-08" db="UniProtKB">
        <authorList>
            <consortium name="Ensembl"/>
        </authorList>
    </citation>
    <scope>IDENTIFICATION</scope>
    <source>
        <strain evidence="3">JP 163 A</strain>
    </source>
</reference>